<dbReference type="GO" id="GO:0005615">
    <property type="term" value="C:extracellular space"/>
    <property type="evidence" value="ECO:0007669"/>
    <property type="project" value="TreeGrafter"/>
</dbReference>
<dbReference type="PANTHER" id="PTHR11533:SF290">
    <property type="entry name" value="AMINOPEPTIDASE"/>
    <property type="match status" value="1"/>
</dbReference>
<dbReference type="GO" id="GO:0006508">
    <property type="term" value="P:proteolysis"/>
    <property type="evidence" value="ECO:0007669"/>
    <property type="project" value="UniProtKB-KW"/>
</dbReference>
<dbReference type="Pfam" id="PF17900">
    <property type="entry name" value="Peptidase_M1_N"/>
    <property type="match status" value="1"/>
</dbReference>
<dbReference type="GO" id="GO:0005886">
    <property type="term" value="C:plasma membrane"/>
    <property type="evidence" value="ECO:0007669"/>
    <property type="project" value="UniProtKB-SubCell"/>
</dbReference>
<feature type="domain" description="ERAP1-like C-terminal" evidence="23">
    <location>
        <begin position="586"/>
        <end position="904"/>
    </location>
</feature>
<feature type="binding site" evidence="18">
    <location>
        <position position="354"/>
    </location>
    <ligand>
        <name>Zn(2+)</name>
        <dbReference type="ChEBI" id="CHEBI:29105"/>
        <note>catalytic</note>
    </ligand>
</feature>
<evidence type="ECO:0000256" key="12">
    <source>
        <dbReference type="ARBA" id="ARBA00023049"/>
    </source>
</evidence>
<dbReference type="InterPro" id="IPR034016">
    <property type="entry name" value="M1_APN-typ"/>
</dbReference>
<accession>A0AAD4PHM5</accession>
<evidence type="ECO:0000313" key="25">
    <source>
        <dbReference type="EMBL" id="KAH8358873.1"/>
    </source>
</evidence>
<evidence type="ECO:0000256" key="6">
    <source>
        <dbReference type="ARBA" id="ARBA00022622"/>
    </source>
</evidence>
<dbReference type="FunFam" id="1.10.390.10:FF:000013">
    <property type="entry name" value="Aminopeptidase N"/>
    <property type="match status" value="1"/>
</dbReference>
<dbReference type="Gene3D" id="2.60.40.1730">
    <property type="entry name" value="tricorn interacting facor f3 domain"/>
    <property type="match status" value="1"/>
</dbReference>
<dbReference type="CDD" id="cd09601">
    <property type="entry name" value="M1_APN-Q_like"/>
    <property type="match status" value="1"/>
</dbReference>
<evidence type="ECO:0000313" key="26">
    <source>
        <dbReference type="Proteomes" id="UP001200034"/>
    </source>
</evidence>
<keyword evidence="13" id="KW-0472">Membrane</keyword>
<evidence type="ECO:0000256" key="10">
    <source>
        <dbReference type="ARBA" id="ARBA00022801"/>
    </source>
</evidence>
<feature type="binding site" evidence="18">
    <location>
        <position position="358"/>
    </location>
    <ligand>
        <name>Zn(2+)</name>
        <dbReference type="ChEBI" id="CHEBI:29105"/>
        <note>catalytic</note>
    </ligand>
</feature>
<evidence type="ECO:0000259" key="23">
    <source>
        <dbReference type="Pfam" id="PF11838"/>
    </source>
</evidence>
<dbReference type="InterPro" id="IPR042097">
    <property type="entry name" value="Aminopeptidase_N-like_N_sf"/>
</dbReference>
<feature type="binding site" evidence="18">
    <location>
        <position position="377"/>
    </location>
    <ligand>
        <name>Zn(2+)</name>
        <dbReference type="ChEBI" id="CHEBI:29105"/>
        <note>catalytic</note>
    </ligand>
</feature>
<feature type="domain" description="Peptidase M1 membrane alanine aminopeptidase" evidence="22">
    <location>
        <begin position="294"/>
        <end position="506"/>
    </location>
</feature>
<dbReference type="FunFam" id="1.25.50.20:FF:000001">
    <property type="entry name" value="Aminopeptidase"/>
    <property type="match status" value="1"/>
</dbReference>
<evidence type="ECO:0000256" key="3">
    <source>
        <dbReference type="ARBA" id="ARBA00010136"/>
    </source>
</evidence>
<keyword evidence="11 18" id="KW-0862">Zinc</keyword>
<keyword evidence="12 20" id="KW-0482">Metalloprotease</keyword>
<feature type="signal peptide" evidence="21">
    <location>
        <begin position="1"/>
        <end position="24"/>
    </location>
</feature>
<comment type="similarity">
    <text evidence="3 20">Belongs to the peptidase M1 family.</text>
</comment>
<dbReference type="GO" id="GO:0070006">
    <property type="term" value="F:metalloaminopeptidase activity"/>
    <property type="evidence" value="ECO:0007669"/>
    <property type="project" value="TreeGrafter"/>
</dbReference>
<keyword evidence="16" id="KW-0449">Lipoprotein</keyword>
<comment type="subcellular location">
    <subcellularLocation>
        <location evidence="2">Cell membrane</location>
        <topology evidence="2">Lipid-anchor</topology>
        <topology evidence="2">GPI-anchor</topology>
    </subcellularLocation>
</comment>
<evidence type="ECO:0000256" key="4">
    <source>
        <dbReference type="ARBA" id="ARBA00022438"/>
    </source>
</evidence>
<dbReference type="Pfam" id="PF01433">
    <property type="entry name" value="Peptidase_M1"/>
    <property type="match status" value="1"/>
</dbReference>
<evidence type="ECO:0000256" key="7">
    <source>
        <dbReference type="ARBA" id="ARBA00022670"/>
    </source>
</evidence>
<dbReference type="GO" id="GO:0016285">
    <property type="term" value="F:alanyl aminopeptidase activity"/>
    <property type="evidence" value="ECO:0007669"/>
    <property type="project" value="UniProtKB-EC"/>
</dbReference>
<dbReference type="Gene3D" id="2.60.40.1910">
    <property type="match status" value="1"/>
</dbReference>
<evidence type="ECO:0000256" key="14">
    <source>
        <dbReference type="ARBA" id="ARBA00023157"/>
    </source>
</evidence>
<keyword evidence="7 20" id="KW-0645">Protease</keyword>
<dbReference type="InterPro" id="IPR027268">
    <property type="entry name" value="Peptidase_M4/M1_CTD_sf"/>
</dbReference>
<evidence type="ECO:0000256" key="1">
    <source>
        <dbReference type="ARBA" id="ARBA00000098"/>
    </source>
</evidence>
<feature type="domain" description="Aminopeptidase N-like N-terminal" evidence="24">
    <location>
        <begin position="63"/>
        <end position="248"/>
    </location>
</feature>
<dbReference type="FunFam" id="2.60.40.1910:FF:000008">
    <property type="entry name" value="Aminopeptidase"/>
    <property type="match status" value="1"/>
</dbReference>
<evidence type="ECO:0000256" key="8">
    <source>
        <dbReference type="ARBA" id="ARBA00022723"/>
    </source>
</evidence>
<comment type="cofactor">
    <cofactor evidence="18 20">
        <name>Zn(2+)</name>
        <dbReference type="ChEBI" id="CHEBI:29105"/>
    </cofactor>
    <text evidence="18 20">Binds 1 zinc ion per subunit.</text>
</comment>
<dbReference type="PANTHER" id="PTHR11533">
    <property type="entry name" value="PROTEASE M1 ZINC METALLOPROTEASE"/>
    <property type="match status" value="1"/>
</dbReference>
<protein>
    <recommendedName>
        <fullName evidence="20">Aminopeptidase</fullName>
        <ecNumber evidence="20">3.4.11.-</ecNumber>
    </recommendedName>
</protein>
<evidence type="ECO:0000256" key="9">
    <source>
        <dbReference type="ARBA" id="ARBA00022729"/>
    </source>
</evidence>
<evidence type="ECO:0000256" key="18">
    <source>
        <dbReference type="PIRSR" id="PIRSR634016-3"/>
    </source>
</evidence>
<dbReference type="InterPro" id="IPR024571">
    <property type="entry name" value="ERAP1-like_C_dom"/>
</dbReference>
<evidence type="ECO:0000256" key="16">
    <source>
        <dbReference type="ARBA" id="ARBA00023288"/>
    </source>
</evidence>
<feature type="site" description="Transition state stabilizer" evidence="19">
    <location>
        <position position="440"/>
    </location>
</feature>
<evidence type="ECO:0000256" key="19">
    <source>
        <dbReference type="PIRSR" id="PIRSR634016-4"/>
    </source>
</evidence>
<dbReference type="FunFam" id="2.60.40.1730:FF:000002">
    <property type="entry name" value="Aminopeptidase"/>
    <property type="match status" value="1"/>
</dbReference>
<evidence type="ECO:0000259" key="22">
    <source>
        <dbReference type="Pfam" id="PF01433"/>
    </source>
</evidence>
<dbReference type="Gene3D" id="1.25.50.20">
    <property type="match status" value="1"/>
</dbReference>
<keyword evidence="10 20" id="KW-0378">Hydrolase</keyword>
<evidence type="ECO:0000256" key="20">
    <source>
        <dbReference type="RuleBase" id="RU364040"/>
    </source>
</evidence>
<dbReference type="AlphaFoldDB" id="A0AAD4PHM5"/>
<keyword evidence="5" id="KW-1003">Cell membrane</keyword>
<keyword evidence="9 21" id="KW-0732">Signal</keyword>
<dbReference type="GO" id="GO:0008270">
    <property type="term" value="F:zinc ion binding"/>
    <property type="evidence" value="ECO:0007669"/>
    <property type="project" value="UniProtKB-UniRule"/>
</dbReference>
<feature type="non-terminal residue" evidence="25">
    <location>
        <position position="1"/>
    </location>
</feature>
<dbReference type="InterPro" id="IPR045357">
    <property type="entry name" value="Aminopeptidase_N-like_N"/>
</dbReference>
<comment type="caution">
    <text evidence="25">The sequence shown here is derived from an EMBL/GenBank/DDBJ whole genome shotgun (WGS) entry which is preliminary data.</text>
</comment>
<evidence type="ECO:0000256" key="15">
    <source>
        <dbReference type="ARBA" id="ARBA00023180"/>
    </source>
</evidence>
<name>A0AAD4PHM5_9MUSC</name>
<dbReference type="GO" id="GO:0043171">
    <property type="term" value="P:peptide catabolic process"/>
    <property type="evidence" value="ECO:0007669"/>
    <property type="project" value="TreeGrafter"/>
</dbReference>
<dbReference type="PRINTS" id="PR00756">
    <property type="entry name" value="ALADIPTASE"/>
</dbReference>
<evidence type="ECO:0000256" key="5">
    <source>
        <dbReference type="ARBA" id="ARBA00022475"/>
    </source>
</evidence>
<evidence type="ECO:0000256" key="21">
    <source>
        <dbReference type="SAM" id="SignalP"/>
    </source>
</evidence>
<dbReference type="InterPro" id="IPR050344">
    <property type="entry name" value="Peptidase_M1_aminopeptidases"/>
</dbReference>
<feature type="active site" description="Proton acceptor" evidence="17">
    <location>
        <position position="355"/>
    </location>
</feature>
<dbReference type="InterPro" id="IPR014782">
    <property type="entry name" value="Peptidase_M1_dom"/>
</dbReference>
<evidence type="ECO:0000256" key="11">
    <source>
        <dbReference type="ARBA" id="ARBA00022833"/>
    </source>
</evidence>
<dbReference type="Gene3D" id="1.10.390.10">
    <property type="entry name" value="Neutral Protease Domain 2"/>
    <property type="match status" value="1"/>
</dbReference>
<evidence type="ECO:0000256" key="2">
    <source>
        <dbReference type="ARBA" id="ARBA00004609"/>
    </source>
</evidence>
<dbReference type="InterPro" id="IPR001930">
    <property type="entry name" value="Peptidase_M1"/>
</dbReference>
<keyword evidence="4 20" id="KW-0031">Aminopeptidase</keyword>
<dbReference type="Pfam" id="PF11838">
    <property type="entry name" value="ERAP1_C"/>
    <property type="match status" value="1"/>
</dbReference>
<dbReference type="EMBL" id="JAJJHW010003409">
    <property type="protein sequence ID" value="KAH8358873.1"/>
    <property type="molecule type" value="Genomic_DNA"/>
</dbReference>
<organism evidence="25 26">
    <name type="scientific">Drosophila rubida</name>
    <dbReference type="NCBI Taxonomy" id="30044"/>
    <lineage>
        <taxon>Eukaryota</taxon>
        <taxon>Metazoa</taxon>
        <taxon>Ecdysozoa</taxon>
        <taxon>Arthropoda</taxon>
        <taxon>Hexapoda</taxon>
        <taxon>Insecta</taxon>
        <taxon>Pterygota</taxon>
        <taxon>Neoptera</taxon>
        <taxon>Endopterygota</taxon>
        <taxon>Diptera</taxon>
        <taxon>Brachycera</taxon>
        <taxon>Muscomorpha</taxon>
        <taxon>Ephydroidea</taxon>
        <taxon>Drosophilidae</taxon>
        <taxon>Drosophila</taxon>
    </lineage>
</organism>
<keyword evidence="26" id="KW-1185">Reference proteome</keyword>
<keyword evidence="6" id="KW-0336">GPI-anchor</keyword>
<dbReference type="GO" id="GO:0098552">
    <property type="term" value="C:side of membrane"/>
    <property type="evidence" value="ECO:0007669"/>
    <property type="project" value="UniProtKB-KW"/>
</dbReference>
<dbReference type="GO" id="GO:0042277">
    <property type="term" value="F:peptide binding"/>
    <property type="evidence" value="ECO:0007669"/>
    <property type="project" value="TreeGrafter"/>
</dbReference>
<evidence type="ECO:0000256" key="17">
    <source>
        <dbReference type="PIRSR" id="PIRSR634016-1"/>
    </source>
</evidence>
<evidence type="ECO:0000256" key="13">
    <source>
        <dbReference type="ARBA" id="ARBA00023136"/>
    </source>
</evidence>
<feature type="chain" id="PRO_5042262616" description="Aminopeptidase" evidence="21">
    <location>
        <begin position="25"/>
        <end position="953"/>
    </location>
</feature>
<comment type="catalytic activity">
    <reaction evidence="1">
        <text>Release of an N-terminal amino acid, Xaa-|-Yaa- from a peptide, amide or arylamide. Xaa is preferably Ala, but may be most amino acids including Pro (slow action). When a terminal hydrophobic residue is followed by a prolyl residue, the two may be released as an intact Xaa-Pro dipeptide.</text>
        <dbReference type="EC" id="3.4.11.2"/>
    </reaction>
</comment>
<proteinExistence type="inferred from homology"/>
<reference evidence="25" key="1">
    <citation type="journal article" date="2021" name="Mol. Ecol. Resour.">
        <title>Phylogenomic analyses of the genus Drosophila reveals genomic signals of climate adaptation.</title>
        <authorList>
            <person name="Li F."/>
            <person name="Rane R.V."/>
            <person name="Luria V."/>
            <person name="Xiong Z."/>
            <person name="Chen J."/>
            <person name="Li Z."/>
            <person name="Catullo R.A."/>
            <person name="Griffin P.C."/>
            <person name="Schiffer M."/>
            <person name="Pearce S."/>
            <person name="Lee S.F."/>
            <person name="McElroy K."/>
            <person name="Stocker A."/>
            <person name="Shirriffs J."/>
            <person name="Cockerell F."/>
            <person name="Coppin C."/>
            <person name="Sgro C.M."/>
            <person name="Karger A."/>
            <person name="Cain J.W."/>
            <person name="Weber J.A."/>
            <person name="Santpere G."/>
            <person name="Kirschner M.W."/>
            <person name="Hoffmann A.A."/>
            <person name="Oakeshott J.G."/>
            <person name="Zhang G."/>
        </authorList>
    </citation>
    <scope>NUCLEOTIDE SEQUENCE</scope>
    <source>
        <strain evidence="25">BGI-SZ-2011g</strain>
    </source>
</reference>
<gene>
    <name evidence="25" type="ORF">KR093_002951</name>
</gene>
<dbReference type="EC" id="3.4.11.-" evidence="20"/>
<keyword evidence="15" id="KW-0325">Glycoprotein</keyword>
<sequence>HASNNMARVLVPLLVLFVATISQASVVRQFPPLEGRQLLENPNQRLETRADEETYRLPNNTEPISYDVVLSTNVHIGETGFNGTVIITLEVIETTSTIVVHARQLSNFTASIQQANGQGTAIKLDYTLDADREFLKFHATDVTFAADTTWLLTINYQGNLRTDNGGFYLSTYTDEQGATKYLATTQFESTDARHAFPCYDEPAKRANFTITIHHDASYNAISNMPVNTEKSSAGITSFNTSVKMSSYLVAFIVSEFVYSEGELNNLPQRVFSRKGTEHEQEWALTTGMLVEKRLSGYFDVPFALPKLDQAAIPDFAAGAMENWGLATYREEYLLYNTENSTVNTQTNIATIEAHEDAHMWFGDLVAIEFWSYLWLKEGFATLFENLAVDLAYPEWDIFQTFHAGSYQNALVTDANPNVRPMTYFVEKPSEIALLYDNIAYAKAGSVLDMWRNALTNKVFQRGLHNYLEANKFSAANETHLFDAIALAAREENFAVEATIGEMMSSWTRQGGVPLLTVTRNYDNGTITVKQEQYTNDKSYESSKLWYVPINFAVQSNPDFRDTIASHYLLNQKEKIINDVKSDKEEWITVNKQSKYYYRINYDEKNWQLLTDSLISRPHKIHPRNRAQMISDLYRFATSDRVPHATLLQLLTYLPKEDQYAPWSAANTVITLFNRYLSGDQQYNTFLFYVTALVSEQYDKFGVNDVHGEQHLAKYTRNVVINVACLAGVTSCLSETKAKLQALVDSGTPIEANLQTPVYCNGLKEADDKTFNFVFEKLMNSNDQAERRLLISALGCAQSQSQLEKYVASSIDQSNKLRTQERYTILSPVYSRGEVGLLVAIEFLLKNWQTYGNLNAGFGGVNPLYSDIVSMSAYVVNDNQKAKLQELVDAVKGSEFVAATLQDSVDANIKANMDWLSANREPIITWVNSFRNGSPALSASILAIALCLLAAKLF</sequence>
<dbReference type="GO" id="GO:0005737">
    <property type="term" value="C:cytoplasm"/>
    <property type="evidence" value="ECO:0007669"/>
    <property type="project" value="TreeGrafter"/>
</dbReference>
<evidence type="ECO:0000259" key="24">
    <source>
        <dbReference type="Pfam" id="PF17900"/>
    </source>
</evidence>
<keyword evidence="14" id="KW-1015">Disulfide bond</keyword>
<keyword evidence="8 18" id="KW-0479">Metal-binding</keyword>
<dbReference type="Proteomes" id="UP001200034">
    <property type="component" value="Unassembled WGS sequence"/>
</dbReference>
<dbReference type="SUPFAM" id="SSF63737">
    <property type="entry name" value="Leukotriene A4 hydrolase N-terminal domain"/>
    <property type="match status" value="1"/>
</dbReference>
<dbReference type="SUPFAM" id="SSF55486">
    <property type="entry name" value="Metalloproteases ('zincins'), catalytic domain"/>
    <property type="match status" value="1"/>
</dbReference>